<accession>A0A5C6A814</accession>
<sequence length="316" mass="32856">MAIAASLLPAPAAWGVVIDDFSSGAFAYTATSPYAPSAAFVQQGADFAGGGTPPLGSLRTFDRLAASGGVGSSSTYAVNTLDGLFRIDSVDTQDRNTYKYFDLTYGSPDSPLGVDLTAGGADRLRLRFVGEAPGIGLDVRVVGMVEGQTWSLSTSIGDIFAVGPAESIVDLPYSEFSGNLAALQDVVTMSFSSSRLQADTAIDLIETATALLTGDFNRDGVVTLQDHAFWSDSYAGVRAIRVDGSLYVPTSSRLDETTVDANRDGAINAADYTVWRDAYATATAQATAAPEPTALLTCGMAMLLAAAGRCPAPRRA</sequence>
<protein>
    <recommendedName>
        <fullName evidence="3">Dockerin domain-containing protein</fullName>
    </recommendedName>
</protein>
<evidence type="ECO:0008006" key="3">
    <source>
        <dbReference type="Google" id="ProtNLM"/>
    </source>
</evidence>
<evidence type="ECO:0000313" key="2">
    <source>
        <dbReference type="Proteomes" id="UP000317421"/>
    </source>
</evidence>
<keyword evidence="2" id="KW-1185">Reference proteome</keyword>
<name>A0A5C6A814_9BACT</name>
<reference evidence="1 2" key="1">
    <citation type="submission" date="2019-02" db="EMBL/GenBank/DDBJ databases">
        <title>Deep-cultivation of Planctomycetes and their phenomic and genomic characterization uncovers novel biology.</title>
        <authorList>
            <person name="Wiegand S."/>
            <person name="Jogler M."/>
            <person name="Boedeker C."/>
            <person name="Pinto D."/>
            <person name="Vollmers J."/>
            <person name="Rivas-Marin E."/>
            <person name="Kohn T."/>
            <person name="Peeters S.H."/>
            <person name="Heuer A."/>
            <person name="Rast P."/>
            <person name="Oberbeckmann S."/>
            <person name="Bunk B."/>
            <person name="Jeske O."/>
            <person name="Meyerdierks A."/>
            <person name="Storesund J.E."/>
            <person name="Kallscheuer N."/>
            <person name="Luecker S."/>
            <person name="Lage O.M."/>
            <person name="Pohl T."/>
            <person name="Merkel B.J."/>
            <person name="Hornburger P."/>
            <person name="Mueller R.-W."/>
            <person name="Bruemmer F."/>
            <person name="Labrenz M."/>
            <person name="Spormann A.M."/>
            <person name="Op Den Camp H."/>
            <person name="Overmann J."/>
            <person name="Amann R."/>
            <person name="Jetten M.S.M."/>
            <person name="Mascher T."/>
            <person name="Medema M.H."/>
            <person name="Devos D.P."/>
            <person name="Kaster A.-K."/>
            <person name="Ovreas L."/>
            <person name="Rohde M."/>
            <person name="Galperin M.Y."/>
            <person name="Jogler C."/>
        </authorList>
    </citation>
    <scope>NUCLEOTIDE SEQUENCE [LARGE SCALE GENOMIC DNA]</scope>
    <source>
        <strain evidence="1 2">Pla108</strain>
    </source>
</reference>
<dbReference type="EMBL" id="SJPR01000005">
    <property type="protein sequence ID" value="TWT95171.1"/>
    <property type="molecule type" value="Genomic_DNA"/>
</dbReference>
<dbReference type="AlphaFoldDB" id="A0A5C6A814"/>
<gene>
    <name evidence="1" type="ORF">Pla108_33130</name>
</gene>
<proteinExistence type="predicted"/>
<evidence type="ECO:0000313" key="1">
    <source>
        <dbReference type="EMBL" id="TWT95171.1"/>
    </source>
</evidence>
<dbReference type="Gene3D" id="1.10.1330.10">
    <property type="entry name" value="Dockerin domain"/>
    <property type="match status" value="1"/>
</dbReference>
<comment type="caution">
    <text evidence="1">The sequence shown here is derived from an EMBL/GenBank/DDBJ whole genome shotgun (WGS) entry which is preliminary data.</text>
</comment>
<dbReference type="PROSITE" id="PS00018">
    <property type="entry name" value="EF_HAND_1"/>
    <property type="match status" value="1"/>
</dbReference>
<dbReference type="Proteomes" id="UP000317421">
    <property type="component" value="Unassembled WGS sequence"/>
</dbReference>
<organism evidence="1 2">
    <name type="scientific">Botrimarina colliarenosi</name>
    <dbReference type="NCBI Taxonomy" id="2528001"/>
    <lineage>
        <taxon>Bacteria</taxon>
        <taxon>Pseudomonadati</taxon>
        <taxon>Planctomycetota</taxon>
        <taxon>Planctomycetia</taxon>
        <taxon>Pirellulales</taxon>
        <taxon>Lacipirellulaceae</taxon>
        <taxon>Botrimarina</taxon>
    </lineage>
</organism>
<dbReference type="InterPro" id="IPR018247">
    <property type="entry name" value="EF_Hand_1_Ca_BS"/>
</dbReference>
<dbReference type="InterPro" id="IPR036439">
    <property type="entry name" value="Dockerin_dom_sf"/>
</dbReference>
<dbReference type="GO" id="GO:0000272">
    <property type="term" value="P:polysaccharide catabolic process"/>
    <property type="evidence" value="ECO:0007669"/>
    <property type="project" value="InterPro"/>
</dbReference>
<dbReference type="SUPFAM" id="SSF63446">
    <property type="entry name" value="Type I dockerin domain"/>
    <property type="match status" value="1"/>
</dbReference>